<dbReference type="InterPro" id="IPR026516">
    <property type="entry name" value="THAP1/10"/>
</dbReference>
<dbReference type="PROSITE" id="PS50950">
    <property type="entry name" value="ZF_THAP"/>
    <property type="match status" value="1"/>
</dbReference>
<feature type="domain" description="THAP-type" evidence="7">
    <location>
        <begin position="1"/>
        <end position="77"/>
    </location>
</feature>
<dbReference type="KEGG" id="agb:108903909"/>
<keyword evidence="3" id="KW-0862">Zinc</keyword>
<dbReference type="SMART" id="SM00980">
    <property type="entry name" value="THAP"/>
    <property type="match status" value="1"/>
</dbReference>
<feature type="compositionally biased region" description="Basic and acidic residues" evidence="6">
    <location>
        <begin position="199"/>
        <end position="208"/>
    </location>
</feature>
<dbReference type="AlphaFoldDB" id="V5IAB9"/>
<name>V5IAB9_ANOGL</name>
<feature type="region of interest" description="Disordered" evidence="6">
    <location>
        <begin position="177"/>
        <end position="237"/>
    </location>
</feature>
<evidence type="ECO:0000256" key="5">
    <source>
        <dbReference type="PROSITE-ProRule" id="PRU00309"/>
    </source>
</evidence>
<evidence type="ECO:0000256" key="4">
    <source>
        <dbReference type="ARBA" id="ARBA00023125"/>
    </source>
</evidence>
<organism evidence="8">
    <name type="scientific">Anoplophora glabripennis</name>
    <name type="common">Asian longhorn beetle</name>
    <name type="synonym">Anoplophora nobilis</name>
    <dbReference type="NCBI Taxonomy" id="217634"/>
    <lineage>
        <taxon>Eukaryota</taxon>
        <taxon>Metazoa</taxon>
        <taxon>Ecdysozoa</taxon>
        <taxon>Arthropoda</taxon>
        <taxon>Hexapoda</taxon>
        <taxon>Insecta</taxon>
        <taxon>Pterygota</taxon>
        <taxon>Neoptera</taxon>
        <taxon>Endopterygota</taxon>
        <taxon>Coleoptera</taxon>
        <taxon>Polyphaga</taxon>
        <taxon>Cucujiformia</taxon>
        <taxon>Chrysomeloidea</taxon>
        <taxon>Cerambycidae</taxon>
        <taxon>Lamiinae</taxon>
        <taxon>Lamiini</taxon>
        <taxon>Anoplophora</taxon>
    </lineage>
</organism>
<dbReference type="GO" id="GO:0043565">
    <property type="term" value="F:sequence-specific DNA binding"/>
    <property type="evidence" value="ECO:0007669"/>
    <property type="project" value="InterPro"/>
</dbReference>
<dbReference type="EMBL" id="GALX01001455">
    <property type="protein sequence ID" value="JAB67011.1"/>
    <property type="molecule type" value="Transcribed_RNA"/>
</dbReference>
<dbReference type="PANTHER" id="PTHR46600:SF11">
    <property type="entry name" value="THAP DOMAIN-CONTAINING PROTEIN 10"/>
    <property type="match status" value="1"/>
</dbReference>
<evidence type="ECO:0000256" key="1">
    <source>
        <dbReference type="ARBA" id="ARBA00022723"/>
    </source>
</evidence>
<gene>
    <name evidence="8" type="primary">THAP2</name>
</gene>
<sequence>MVSCLLCKNQMRHTRHKSFHRFPRNPKRYEKWIECINMVNWVPKKYDRICSDHFEKTDFYFSKNKKRLKIDAVPNPNLKAKEADPIRRSRIGSVKREVKREGSIHNSRSLRPLSESEKRMTRMEARRNMTTERRGAYTPSLKRESDNESTTYDETVPAIKDDQLEFLTVIDDDDDSSVISKDEEKHHRKRSLSPLQLDRSSKVSKNSDNESSSTESDDHNSPYVLSTSECDEEAEVKESSSRIRNKWVGQPRFFGDCSVDDMNNPIRARICWHIAKKTISDLKLKNKMLQRHNRRLTLKIECLRSLFCYLEENNFLNQYASAVIKAVKPEKTDSASSS</sequence>
<dbReference type="SUPFAM" id="SSF57716">
    <property type="entry name" value="Glucocorticoid receptor-like (DNA-binding domain)"/>
    <property type="match status" value="1"/>
</dbReference>
<dbReference type="Pfam" id="PF05485">
    <property type="entry name" value="THAP"/>
    <property type="match status" value="1"/>
</dbReference>
<proteinExistence type="predicted"/>
<dbReference type="PANTHER" id="PTHR46600">
    <property type="entry name" value="THAP DOMAIN-CONTAINING"/>
    <property type="match status" value="1"/>
</dbReference>
<keyword evidence="4 5" id="KW-0238">DNA-binding</keyword>
<dbReference type="OrthoDB" id="7312725at2759"/>
<dbReference type="Gene3D" id="6.20.210.20">
    <property type="entry name" value="THAP domain"/>
    <property type="match status" value="1"/>
</dbReference>
<keyword evidence="1" id="KW-0479">Metal-binding</keyword>
<dbReference type="InterPro" id="IPR038441">
    <property type="entry name" value="THAP_Znf_sf"/>
</dbReference>
<feature type="region of interest" description="Disordered" evidence="6">
    <location>
        <begin position="96"/>
        <end position="157"/>
    </location>
</feature>
<evidence type="ECO:0000256" key="2">
    <source>
        <dbReference type="ARBA" id="ARBA00022771"/>
    </source>
</evidence>
<dbReference type="GO" id="GO:0008270">
    <property type="term" value="F:zinc ion binding"/>
    <property type="evidence" value="ECO:0007669"/>
    <property type="project" value="UniProtKB-KW"/>
</dbReference>
<reference evidence="8" key="1">
    <citation type="submission" date="2013-07" db="EMBL/GenBank/DDBJ databases">
        <title>Midgut Transcriptome Profiling of Anoplphora glabripennis, a Lignocellulose Degrading, Wood-Boring Cerambycid.</title>
        <authorList>
            <person name="Scully E.D."/>
            <person name="Hoover K."/>
            <person name="Carlson J.E."/>
            <person name="Tien M."/>
            <person name="Geib S.M."/>
        </authorList>
    </citation>
    <scope>NUCLEOTIDE SEQUENCE</scope>
</reference>
<evidence type="ECO:0000313" key="8">
    <source>
        <dbReference type="EMBL" id="JAB67011.1"/>
    </source>
</evidence>
<protein>
    <submittedName>
        <fullName evidence="8">THAP domain-containing protein</fullName>
    </submittedName>
</protein>
<accession>V5IAB9</accession>
<dbReference type="SMART" id="SM00692">
    <property type="entry name" value="DM3"/>
    <property type="match status" value="1"/>
</dbReference>
<evidence type="ECO:0000259" key="7">
    <source>
        <dbReference type="PROSITE" id="PS50950"/>
    </source>
</evidence>
<evidence type="ECO:0000256" key="6">
    <source>
        <dbReference type="SAM" id="MobiDB-lite"/>
    </source>
</evidence>
<feature type="compositionally biased region" description="Basic and acidic residues" evidence="6">
    <location>
        <begin position="114"/>
        <end position="146"/>
    </location>
</feature>
<keyword evidence="2 5" id="KW-0863">Zinc-finger</keyword>
<dbReference type="InterPro" id="IPR006612">
    <property type="entry name" value="THAP_Znf"/>
</dbReference>
<evidence type="ECO:0000256" key="3">
    <source>
        <dbReference type="ARBA" id="ARBA00022833"/>
    </source>
</evidence>
<dbReference type="GeneID" id="108903909"/>